<dbReference type="EMBL" id="JACWZY010000014">
    <property type="protein sequence ID" value="MBD2702325.1"/>
    <property type="molecule type" value="Genomic_DNA"/>
</dbReference>
<evidence type="ECO:0000313" key="2">
    <source>
        <dbReference type="EMBL" id="MBD2702325.1"/>
    </source>
</evidence>
<accession>A0A926XY43</accession>
<dbReference type="RefSeq" id="WP_190888182.1">
    <property type="nucleotide sequence ID" value="NZ_JACWZY010000014.1"/>
</dbReference>
<gene>
    <name evidence="2" type="ORF">IC229_16875</name>
</gene>
<evidence type="ECO:0000313" key="3">
    <source>
        <dbReference type="Proteomes" id="UP000598820"/>
    </source>
</evidence>
<proteinExistence type="predicted"/>
<keyword evidence="1" id="KW-0175">Coiled coil</keyword>
<keyword evidence="3" id="KW-1185">Reference proteome</keyword>
<name>A0A926XY43_9BACT</name>
<feature type="coiled-coil region" evidence="1">
    <location>
        <begin position="418"/>
        <end position="460"/>
    </location>
</feature>
<dbReference type="Gene3D" id="2.150.10.10">
    <property type="entry name" value="Serralysin-like metalloprotease, C-terminal"/>
    <property type="match status" value="1"/>
</dbReference>
<sequence>MNLLYRFSGLIFSVLWIQTSLLLAQGNYVVNTSNNSDSGIYGNFNVLVGPGAGSSGSMTGLTNTMVGYQAGQANTTGDANVFTGTWAGQANTTGDYNVFTGYYAGYANTTGGYNVFTGISAGSANTTGGGNTFIGSNAGRANTTGGFNLFSGYGAGYSNSTGEYNVFSGTNAGWYNTTGGSNTFTGSFAGNSNTAGNNNVFSGSQSGWNNTTGSNNIFMGFWAGYYNTTGNNNILIGPFSGTAITTGNDNVLMGYNSQAEDGLRNATAIGANSRVSISNAVILGNQANVGIGTSAPNTRLEVVSESADDSGLRLSHLTSQSKPTQSTDHFLTVNEKGDVVKARYQLRITSANEWSDHVFAPTYSLRPLSSVASYIGQHGHLPDVPSAEQVAREGVDLAQLNATLLKKIEELTLYSIALERANREQKEANQHLAQQQQQTAEQQQAEINHLKVLVSKLLEKK</sequence>
<evidence type="ECO:0008006" key="4">
    <source>
        <dbReference type="Google" id="ProtNLM"/>
    </source>
</evidence>
<reference evidence="2" key="1">
    <citation type="submission" date="2020-09" db="EMBL/GenBank/DDBJ databases">
        <authorList>
            <person name="Kim M.K."/>
        </authorList>
    </citation>
    <scope>NUCLEOTIDE SEQUENCE</scope>
    <source>
        <strain evidence="2">BT702</strain>
    </source>
</reference>
<dbReference type="Proteomes" id="UP000598820">
    <property type="component" value="Unassembled WGS sequence"/>
</dbReference>
<dbReference type="InterPro" id="IPR011049">
    <property type="entry name" value="Serralysin-like_metalloprot_C"/>
</dbReference>
<evidence type="ECO:0000256" key="1">
    <source>
        <dbReference type="SAM" id="Coils"/>
    </source>
</evidence>
<organism evidence="2 3">
    <name type="scientific">Spirosoma profusum</name>
    <dbReference type="NCBI Taxonomy" id="2771354"/>
    <lineage>
        <taxon>Bacteria</taxon>
        <taxon>Pseudomonadati</taxon>
        <taxon>Bacteroidota</taxon>
        <taxon>Cytophagia</taxon>
        <taxon>Cytophagales</taxon>
        <taxon>Cytophagaceae</taxon>
        <taxon>Spirosoma</taxon>
    </lineage>
</organism>
<protein>
    <recommendedName>
        <fullName evidence="4">TMF family protein</fullName>
    </recommendedName>
</protein>
<dbReference type="AlphaFoldDB" id="A0A926XY43"/>
<comment type="caution">
    <text evidence="2">The sequence shown here is derived from an EMBL/GenBank/DDBJ whole genome shotgun (WGS) entry which is preliminary data.</text>
</comment>